<reference evidence="6" key="3">
    <citation type="journal article" date="2017" name="Nature">
        <title>Genome sequence of the progenitor of the wheat D genome Aegilops tauschii.</title>
        <authorList>
            <person name="Luo M.C."/>
            <person name="Gu Y.Q."/>
            <person name="Puiu D."/>
            <person name="Wang H."/>
            <person name="Twardziok S.O."/>
            <person name="Deal K.R."/>
            <person name="Huo N."/>
            <person name="Zhu T."/>
            <person name="Wang L."/>
            <person name="Wang Y."/>
            <person name="McGuire P.E."/>
            <person name="Liu S."/>
            <person name="Long H."/>
            <person name="Ramasamy R.K."/>
            <person name="Rodriguez J.C."/>
            <person name="Van S.L."/>
            <person name="Yuan L."/>
            <person name="Wang Z."/>
            <person name="Xia Z."/>
            <person name="Xiao L."/>
            <person name="Anderson O.D."/>
            <person name="Ouyang S."/>
            <person name="Liang Y."/>
            <person name="Zimin A.V."/>
            <person name="Pertea G."/>
            <person name="Qi P."/>
            <person name="Bennetzen J.L."/>
            <person name="Dai X."/>
            <person name="Dawson M.W."/>
            <person name="Muller H.G."/>
            <person name="Kugler K."/>
            <person name="Rivarola-Duarte L."/>
            <person name="Spannagl M."/>
            <person name="Mayer K.F.X."/>
            <person name="Lu F.H."/>
            <person name="Bevan M.W."/>
            <person name="Leroy P."/>
            <person name="Li P."/>
            <person name="You F.M."/>
            <person name="Sun Q."/>
            <person name="Liu Z."/>
            <person name="Lyons E."/>
            <person name="Wicker T."/>
            <person name="Salzberg S.L."/>
            <person name="Devos K.M."/>
            <person name="Dvorak J."/>
        </authorList>
    </citation>
    <scope>NUCLEOTIDE SEQUENCE [LARGE SCALE GENOMIC DNA]</scope>
    <source>
        <strain evidence="6">cv. AL8/78</strain>
    </source>
</reference>
<dbReference type="InterPro" id="IPR009057">
    <property type="entry name" value="Homeodomain-like_sf"/>
</dbReference>
<evidence type="ECO:0000313" key="7">
    <source>
        <dbReference type="Proteomes" id="UP000015105"/>
    </source>
</evidence>
<evidence type="ECO:0000256" key="5">
    <source>
        <dbReference type="ARBA" id="ARBA00023242"/>
    </source>
</evidence>
<dbReference type="InterPro" id="IPR044847">
    <property type="entry name" value="KAN_fam"/>
</dbReference>
<dbReference type="Gramene" id="AET6Gv20016700.6">
    <property type="protein sequence ID" value="AET6Gv20016700.6"/>
    <property type="gene ID" value="AET6Gv20016700"/>
</dbReference>
<dbReference type="NCBIfam" id="TIGR01557">
    <property type="entry name" value="myb_SHAQKYF"/>
    <property type="match status" value="1"/>
</dbReference>
<dbReference type="Gene3D" id="1.10.10.60">
    <property type="entry name" value="Homeodomain-like"/>
    <property type="match status" value="1"/>
</dbReference>
<reference evidence="7" key="1">
    <citation type="journal article" date="2014" name="Science">
        <title>Ancient hybridizations among the ancestral genomes of bread wheat.</title>
        <authorList>
            <consortium name="International Wheat Genome Sequencing Consortium,"/>
            <person name="Marcussen T."/>
            <person name="Sandve S.R."/>
            <person name="Heier L."/>
            <person name="Spannagl M."/>
            <person name="Pfeifer M."/>
            <person name="Jakobsen K.S."/>
            <person name="Wulff B.B."/>
            <person name="Steuernagel B."/>
            <person name="Mayer K.F."/>
            <person name="Olsen O.A."/>
        </authorList>
    </citation>
    <scope>NUCLEOTIDE SEQUENCE [LARGE SCALE GENOMIC DNA]</scope>
    <source>
        <strain evidence="7">cv. AL8/78</strain>
    </source>
</reference>
<accession>A0A453MPE2</accession>
<proteinExistence type="predicted"/>
<keyword evidence="3" id="KW-0238">DNA-binding</keyword>
<dbReference type="InterPro" id="IPR006447">
    <property type="entry name" value="Myb_dom_plants"/>
</dbReference>
<organism evidence="6 7">
    <name type="scientific">Aegilops tauschii subsp. strangulata</name>
    <name type="common">Goatgrass</name>
    <dbReference type="NCBI Taxonomy" id="200361"/>
    <lineage>
        <taxon>Eukaryota</taxon>
        <taxon>Viridiplantae</taxon>
        <taxon>Streptophyta</taxon>
        <taxon>Embryophyta</taxon>
        <taxon>Tracheophyta</taxon>
        <taxon>Spermatophyta</taxon>
        <taxon>Magnoliopsida</taxon>
        <taxon>Liliopsida</taxon>
        <taxon>Poales</taxon>
        <taxon>Poaceae</taxon>
        <taxon>BOP clade</taxon>
        <taxon>Pooideae</taxon>
        <taxon>Triticodae</taxon>
        <taxon>Triticeae</taxon>
        <taxon>Triticinae</taxon>
        <taxon>Aegilops</taxon>
    </lineage>
</organism>
<reference evidence="6" key="4">
    <citation type="submission" date="2019-03" db="UniProtKB">
        <authorList>
            <consortium name="EnsemblPlants"/>
        </authorList>
    </citation>
    <scope>IDENTIFICATION</scope>
</reference>
<dbReference type="GO" id="GO:0010158">
    <property type="term" value="P:abaxial cell fate specification"/>
    <property type="evidence" value="ECO:0007669"/>
    <property type="project" value="InterPro"/>
</dbReference>
<dbReference type="EnsemblPlants" id="AET6Gv20016700.6">
    <property type="protein sequence ID" value="AET6Gv20016700.6"/>
    <property type="gene ID" value="AET6Gv20016700"/>
</dbReference>
<comment type="subcellular location">
    <subcellularLocation>
        <location evidence="1">Nucleus</location>
    </subcellularLocation>
</comment>
<sequence length="43" mass="4740">LGATPKSVLELMDVKDLTLAHVKSHLQMYRTIKSTDKPMTSPG</sequence>
<evidence type="ECO:0000256" key="4">
    <source>
        <dbReference type="ARBA" id="ARBA00023163"/>
    </source>
</evidence>
<keyword evidence="5" id="KW-0539">Nucleus</keyword>
<dbReference type="AlphaFoldDB" id="A0A453MPE2"/>
<keyword evidence="2" id="KW-0805">Transcription regulation</keyword>
<reference evidence="7" key="2">
    <citation type="journal article" date="2017" name="Nat. Plants">
        <title>The Aegilops tauschii genome reveals multiple impacts of transposons.</title>
        <authorList>
            <person name="Zhao G."/>
            <person name="Zou C."/>
            <person name="Li K."/>
            <person name="Wang K."/>
            <person name="Li T."/>
            <person name="Gao L."/>
            <person name="Zhang X."/>
            <person name="Wang H."/>
            <person name="Yang Z."/>
            <person name="Liu X."/>
            <person name="Jiang W."/>
            <person name="Mao L."/>
            <person name="Kong X."/>
            <person name="Jiao Y."/>
            <person name="Jia J."/>
        </authorList>
    </citation>
    <scope>NUCLEOTIDE SEQUENCE [LARGE SCALE GENOMIC DNA]</scope>
    <source>
        <strain evidence="7">cv. AL8/78</strain>
    </source>
</reference>
<evidence type="ECO:0000256" key="3">
    <source>
        <dbReference type="ARBA" id="ARBA00023125"/>
    </source>
</evidence>
<protein>
    <recommendedName>
        <fullName evidence="8">HTH myb-type domain-containing protein</fullName>
    </recommendedName>
</protein>
<evidence type="ECO:0008006" key="8">
    <source>
        <dbReference type="Google" id="ProtNLM"/>
    </source>
</evidence>
<dbReference type="GO" id="GO:0000976">
    <property type="term" value="F:transcription cis-regulatory region binding"/>
    <property type="evidence" value="ECO:0007669"/>
    <property type="project" value="InterPro"/>
</dbReference>
<keyword evidence="7" id="KW-1185">Reference proteome</keyword>
<evidence type="ECO:0000256" key="1">
    <source>
        <dbReference type="ARBA" id="ARBA00004123"/>
    </source>
</evidence>
<name>A0A453MPE2_AEGTS</name>
<dbReference type="PANTHER" id="PTHR31496:SF45">
    <property type="entry name" value="MYB-LIKE DOMAIN-CONTAINING PROTEIN"/>
    <property type="match status" value="1"/>
</dbReference>
<keyword evidence="4" id="KW-0804">Transcription</keyword>
<dbReference type="PANTHER" id="PTHR31496">
    <property type="entry name" value="TRANSCRIPTION FACTOR KAN2-RELATED"/>
    <property type="match status" value="1"/>
</dbReference>
<reference evidence="6" key="5">
    <citation type="journal article" date="2021" name="G3 (Bethesda)">
        <title>Aegilops tauschii genome assembly Aet v5.0 features greater sequence contiguity and improved annotation.</title>
        <authorList>
            <person name="Wang L."/>
            <person name="Zhu T."/>
            <person name="Rodriguez J.C."/>
            <person name="Deal K.R."/>
            <person name="Dubcovsky J."/>
            <person name="McGuire P.E."/>
            <person name="Lux T."/>
            <person name="Spannagl M."/>
            <person name="Mayer K.F.X."/>
            <person name="Baldrich P."/>
            <person name="Meyers B.C."/>
            <person name="Huo N."/>
            <person name="Gu Y.Q."/>
            <person name="Zhou H."/>
            <person name="Devos K.M."/>
            <person name="Bennetzen J.L."/>
            <person name="Unver T."/>
            <person name="Budak H."/>
            <person name="Gulick P.J."/>
            <person name="Galiba G."/>
            <person name="Kalapos B."/>
            <person name="Nelson D.R."/>
            <person name="Li P."/>
            <person name="You F.M."/>
            <person name="Luo M.C."/>
            <person name="Dvorak J."/>
        </authorList>
    </citation>
    <scope>NUCLEOTIDE SEQUENCE [LARGE SCALE GENOMIC DNA]</scope>
    <source>
        <strain evidence="6">cv. AL8/78</strain>
    </source>
</reference>
<dbReference type="GO" id="GO:0006355">
    <property type="term" value="P:regulation of DNA-templated transcription"/>
    <property type="evidence" value="ECO:0007669"/>
    <property type="project" value="InterPro"/>
</dbReference>
<dbReference type="GO" id="GO:0005634">
    <property type="term" value="C:nucleus"/>
    <property type="evidence" value="ECO:0007669"/>
    <property type="project" value="UniProtKB-SubCell"/>
</dbReference>
<evidence type="ECO:0000256" key="2">
    <source>
        <dbReference type="ARBA" id="ARBA00023015"/>
    </source>
</evidence>
<dbReference type="Proteomes" id="UP000015105">
    <property type="component" value="Chromosome 6D"/>
</dbReference>
<evidence type="ECO:0000313" key="6">
    <source>
        <dbReference type="EnsemblPlants" id="AET6Gv20016700.6"/>
    </source>
</evidence>
<dbReference type="SUPFAM" id="SSF46689">
    <property type="entry name" value="Homeodomain-like"/>
    <property type="match status" value="1"/>
</dbReference>